<dbReference type="Pfam" id="PF04909">
    <property type="entry name" value="Amidohydro_2"/>
    <property type="match status" value="1"/>
</dbReference>
<dbReference type="SUPFAM" id="SSF51556">
    <property type="entry name" value="Metallo-dependent hydrolases"/>
    <property type="match status" value="1"/>
</dbReference>
<dbReference type="Gene3D" id="3.20.20.140">
    <property type="entry name" value="Metal-dependent hydrolases"/>
    <property type="match status" value="1"/>
</dbReference>
<dbReference type="Proteomes" id="UP000325641">
    <property type="component" value="Chromosome"/>
</dbReference>
<accession>A0A5P6NZP5</accession>
<dbReference type="RefSeq" id="WP_151642331.1">
    <property type="nucleotide sequence ID" value="NZ_CP044543.1"/>
</dbReference>
<dbReference type="PANTHER" id="PTHR35563:SF2">
    <property type="entry name" value="BARREL METAL-DEPENDENT HYDROLASE, PUTATIVE (AFU_ORTHOLOGUE AFUA_1G16240)-RELATED"/>
    <property type="match status" value="1"/>
</dbReference>
<name>A0A5P6NZP5_9BRAD</name>
<evidence type="ECO:0000259" key="1">
    <source>
        <dbReference type="Pfam" id="PF04909"/>
    </source>
</evidence>
<dbReference type="EMBL" id="CP044543">
    <property type="protein sequence ID" value="QFI71425.1"/>
    <property type="molecule type" value="Genomic_DNA"/>
</dbReference>
<dbReference type="GO" id="GO:0016787">
    <property type="term" value="F:hydrolase activity"/>
    <property type="evidence" value="ECO:0007669"/>
    <property type="project" value="UniProtKB-KW"/>
</dbReference>
<dbReference type="InterPro" id="IPR032466">
    <property type="entry name" value="Metal_Hydrolase"/>
</dbReference>
<sequence length="327" mass="35720">MNRRECLHLLTGLAGAALTGEACAQGAEPKVELKAELKAIPTIAPPDPDPKLPSFKLPPKSCDSHTHIFGPASRYPFSDKRPYNTADAPLEAFRSLHEKIGVERCVIVNATVHGTDNRVVTDAIAQSEGAYKGVANVNDEMTEKELAALDKAGICGCRFAFLKRLGGVGDMTKFQRIVHRVAELGWHIDVYFEPGTIAEFAPILTALPTPYVIDHMGTVQAGKGLDDPGFTALLNLQKNDEKCWVKITGLERASASGKPFHDAVPFAKALVDNAPDRVIWGTDWPHPNVKIMPNDGEIVDLIPLYAPDEKVRQKLLVDNPARLFKFT</sequence>
<dbReference type="KEGG" id="bbet:F8237_03015"/>
<evidence type="ECO:0000313" key="2">
    <source>
        <dbReference type="EMBL" id="QFI71425.1"/>
    </source>
</evidence>
<evidence type="ECO:0000313" key="3">
    <source>
        <dbReference type="Proteomes" id="UP000325641"/>
    </source>
</evidence>
<dbReference type="AlphaFoldDB" id="A0A5P6NZP5"/>
<dbReference type="InterPro" id="IPR006680">
    <property type="entry name" value="Amidohydro-rel"/>
</dbReference>
<reference evidence="3" key="1">
    <citation type="submission" date="2019-10" db="EMBL/GenBank/DDBJ databases">
        <title>Complete Genome Sequence of Bradyrhizobium betae type strain PL7HG1T.</title>
        <authorList>
            <person name="Bromfield E.S.P."/>
            <person name="Cloutier S."/>
        </authorList>
    </citation>
    <scope>NUCLEOTIDE SEQUENCE [LARGE SCALE GENOMIC DNA]</scope>
    <source>
        <strain evidence="3">PL7HG1</strain>
    </source>
</reference>
<feature type="domain" description="Amidohydrolase-related" evidence="1">
    <location>
        <begin position="62"/>
        <end position="326"/>
    </location>
</feature>
<dbReference type="PANTHER" id="PTHR35563">
    <property type="entry name" value="BARREL METAL-DEPENDENT HYDROLASE, PUTATIVE (AFU_ORTHOLOGUE AFUA_1G16240)-RELATED"/>
    <property type="match status" value="1"/>
</dbReference>
<proteinExistence type="predicted"/>
<protein>
    <submittedName>
        <fullName evidence="2">Amidohydrolase family protein</fullName>
    </submittedName>
</protein>
<keyword evidence="2" id="KW-0378">Hydrolase</keyword>
<dbReference type="OrthoDB" id="9787654at2"/>
<organism evidence="2 3">
    <name type="scientific">Bradyrhizobium betae</name>
    <dbReference type="NCBI Taxonomy" id="244734"/>
    <lineage>
        <taxon>Bacteria</taxon>
        <taxon>Pseudomonadati</taxon>
        <taxon>Pseudomonadota</taxon>
        <taxon>Alphaproteobacteria</taxon>
        <taxon>Hyphomicrobiales</taxon>
        <taxon>Nitrobacteraceae</taxon>
        <taxon>Bradyrhizobium</taxon>
    </lineage>
</organism>
<dbReference type="InterPro" id="IPR052358">
    <property type="entry name" value="Aro_Compnd_Degr_Hydrolases"/>
</dbReference>
<gene>
    <name evidence="2" type="ORF">F8237_03015</name>
</gene>